<protein>
    <recommendedName>
        <fullName evidence="7">Endoribonuclease YbeY</fullName>
        <ecNumber evidence="7">3.1.-.-</ecNumber>
    </recommendedName>
</protein>
<organism evidence="8 9">
    <name type="scientific">Candidatus Uhrbacteria bacterium RIFOXYB2_FULL_57_15</name>
    <dbReference type="NCBI Taxonomy" id="1802422"/>
    <lineage>
        <taxon>Bacteria</taxon>
        <taxon>Candidatus Uhriibacteriota</taxon>
    </lineage>
</organism>
<dbReference type="PANTHER" id="PTHR46986:SF1">
    <property type="entry name" value="ENDORIBONUCLEASE YBEY, CHLOROPLASTIC"/>
    <property type="match status" value="1"/>
</dbReference>
<dbReference type="HAMAP" id="MF_00009">
    <property type="entry name" value="Endoribonucl_YbeY"/>
    <property type="match status" value="1"/>
</dbReference>
<evidence type="ECO:0000256" key="4">
    <source>
        <dbReference type="ARBA" id="ARBA00022759"/>
    </source>
</evidence>
<evidence type="ECO:0000256" key="5">
    <source>
        <dbReference type="ARBA" id="ARBA00022801"/>
    </source>
</evidence>
<evidence type="ECO:0000256" key="6">
    <source>
        <dbReference type="ARBA" id="ARBA00022833"/>
    </source>
</evidence>
<dbReference type="GO" id="GO:0006364">
    <property type="term" value="P:rRNA processing"/>
    <property type="evidence" value="ECO:0007669"/>
    <property type="project" value="UniProtKB-UniRule"/>
</dbReference>
<keyword evidence="7" id="KW-0698">rRNA processing</keyword>
<dbReference type="InterPro" id="IPR002036">
    <property type="entry name" value="YbeY"/>
</dbReference>
<comment type="function">
    <text evidence="7">Single strand-specific metallo-endoribonuclease involved in late-stage 70S ribosome quality control and in maturation of the 3' terminus of the 16S rRNA.</text>
</comment>
<dbReference type="EMBL" id="MGFE01000020">
    <property type="protein sequence ID" value="OGL98335.1"/>
    <property type="molecule type" value="Genomic_DNA"/>
</dbReference>
<reference evidence="8 9" key="1">
    <citation type="journal article" date="2016" name="Nat. Commun.">
        <title>Thousands of microbial genomes shed light on interconnected biogeochemical processes in an aquifer system.</title>
        <authorList>
            <person name="Anantharaman K."/>
            <person name="Brown C.T."/>
            <person name="Hug L.A."/>
            <person name="Sharon I."/>
            <person name="Castelle C.J."/>
            <person name="Probst A.J."/>
            <person name="Thomas B.C."/>
            <person name="Singh A."/>
            <person name="Wilkins M.J."/>
            <person name="Karaoz U."/>
            <person name="Brodie E.L."/>
            <person name="Williams K.H."/>
            <person name="Hubbard S.S."/>
            <person name="Banfield J.F."/>
        </authorList>
    </citation>
    <scope>NUCLEOTIDE SEQUENCE [LARGE SCALE GENOMIC DNA]</scope>
</reference>
<feature type="binding site" evidence="7">
    <location>
        <position position="116"/>
    </location>
    <ligand>
        <name>Zn(2+)</name>
        <dbReference type="ChEBI" id="CHEBI:29105"/>
        <note>catalytic</note>
    </ligand>
</feature>
<dbReference type="InterPro" id="IPR023091">
    <property type="entry name" value="MetalPrtase_cat_dom_sf_prd"/>
</dbReference>
<keyword evidence="7" id="KW-0690">Ribosome biogenesis</keyword>
<dbReference type="SUPFAM" id="SSF55486">
    <property type="entry name" value="Metalloproteases ('zincins'), catalytic domain"/>
    <property type="match status" value="1"/>
</dbReference>
<keyword evidence="6 7" id="KW-0862">Zinc</keyword>
<comment type="similarity">
    <text evidence="1 7">Belongs to the endoribonuclease YbeY family.</text>
</comment>
<dbReference type="EC" id="3.1.-.-" evidence="7"/>
<feature type="binding site" evidence="7">
    <location>
        <position position="106"/>
    </location>
    <ligand>
        <name>Zn(2+)</name>
        <dbReference type="ChEBI" id="CHEBI:29105"/>
        <note>catalytic</note>
    </ligand>
</feature>
<evidence type="ECO:0000256" key="7">
    <source>
        <dbReference type="HAMAP-Rule" id="MF_00009"/>
    </source>
</evidence>
<proteinExistence type="inferred from homology"/>
<dbReference type="GO" id="GO:0004222">
    <property type="term" value="F:metalloendopeptidase activity"/>
    <property type="evidence" value="ECO:0007669"/>
    <property type="project" value="InterPro"/>
</dbReference>
<evidence type="ECO:0000313" key="8">
    <source>
        <dbReference type="EMBL" id="OGL98335.1"/>
    </source>
</evidence>
<dbReference type="AlphaFoldDB" id="A0A1F7W687"/>
<feature type="binding site" evidence="7">
    <location>
        <position position="110"/>
    </location>
    <ligand>
        <name>Zn(2+)</name>
        <dbReference type="ChEBI" id="CHEBI:29105"/>
        <note>catalytic</note>
    </ligand>
</feature>
<keyword evidence="3 7" id="KW-0479">Metal-binding</keyword>
<evidence type="ECO:0000256" key="3">
    <source>
        <dbReference type="ARBA" id="ARBA00022723"/>
    </source>
</evidence>
<dbReference type="GO" id="GO:0008270">
    <property type="term" value="F:zinc ion binding"/>
    <property type="evidence" value="ECO:0007669"/>
    <property type="project" value="UniProtKB-UniRule"/>
</dbReference>
<accession>A0A1F7W687</accession>
<evidence type="ECO:0000256" key="2">
    <source>
        <dbReference type="ARBA" id="ARBA00022722"/>
    </source>
</evidence>
<dbReference type="NCBIfam" id="TIGR00043">
    <property type="entry name" value="rRNA maturation RNase YbeY"/>
    <property type="match status" value="1"/>
</dbReference>
<dbReference type="GO" id="GO:0005737">
    <property type="term" value="C:cytoplasm"/>
    <property type="evidence" value="ECO:0007669"/>
    <property type="project" value="UniProtKB-SubCell"/>
</dbReference>
<dbReference type="Gene3D" id="3.40.390.30">
    <property type="entry name" value="Metalloproteases ('zincins'), catalytic domain"/>
    <property type="match status" value="1"/>
</dbReference>
<dbReference type="Pfam" id="PF02130">
    <property type="entry name" value="YbeY"/>
    <property type="match status" value="1"/>
</dbReference>
<gene>
    <name evidence="7" type="primary">ybeY</name>
    <name evidence="8" type="ORF">A2304_01395</name>
</gene>
<comment type="cofactor">
    <cofactor evidence="7">
        <name>Zn(2+)</name>
        <dbReference type="ChEBI" id="CHEBI:29105"/>
    </cofactor>
    <text evidence="7">Binds 1 zinc ion.</text>
</comment>
<name>A0A1F7W687_9BACT</name>
<evidence type="ECO:0000256" key="1">
    <source>
        <dbReference type="ARBA" id="ARBA00010875"/>
    </source>
</evidence>
<dbReference type="GO" id="GO:0004521">
    <property type="term" value="F:RNA endonuclease activity"/>
    <property type="evidence" value="ECO:0007669"/>
    <property type="project" value="UniProtKB-UniRule"/>
</dbReference>
<comment type="caution">
    <text evidence="8">The sequence shown here is derived from an EMBL/GenBank/DDBJ whole genome shotgun (WGS) entry which is preliminary data.</text>
</comment>
<evidence type="ECO:0000313" key="9">
    <source>
        <dbReference type="Proteomes" id="UP000176501"/>
    </source>
</evidence>
<keyword evidence="5 7" id="KW-0378">Hydrolase</keyword>
<keyword evidence="2 7" id="KW-0540">Nuclease</keyword>
<dbReference type="Proteomes" id="UP000176501">
    <property type="component" value="Unassembled WGS sequence"/>
</dbReference>
<keyword evidence="7" id="KW-0963">Cytoplasm</keyword>
<sequence length="142" mass="16394">MALITAELNQSPLKGGQRLPRRVFERALAECERALRPRVPMALSIAFIGARDMRRLNKRWRGSDRVTDVLSFEEVEEILLCYTQAKRQAMERGHSTRDEVIFLLVHGVLHVFGHDHERSVDAKRMFSIQTKILTRLGVDSRI</sequence>
<keyword evidence="4 7" id="KW-0255">Endonuclease</keyword>
<dbReference type="PANTHER" id="PTHR46986">
    <property type="entry name" value="ENDORIBONUCLEASE YBEY, CHLOROPLASTIC"/>
    <property type="match status" value="1"/>
</dbReference>
<comment type="subcellular location">
    <subcellularLocation>
        <location evidence="7">Cytoplasm</location>
    </subcellularLocation>
</comment>